<dbReference type="Pfam" id="PF13487">
    <property type="entry name" value="HD_5"/>
    <property type="match status" value="1"/>
</dbReference>
<proteinExistence type="predicted"/>
<dbReference type="PROSITE" id="PS51831">
    <property type="entry name" value="HD"/>
    <property type="match status" value="1"/>
</dbReference>
<feature type="domain" description="HD" evidence="2">
    <location>
        <begin position="190"/>
        <end position="312"/>
    </location>
</feature>
<dbReference type="PANTHER" id="PTHR43155">
    <property type="entry name" value="CYCLIC DI-GMP PHOSPHODIESTERASE PA4108-RELATED"/>
    <property type="match status" value="1"/>
</dbReference>
<organism evidence="4">
    <name type="scientific">marine sediment metagenome</name>
    <dbReference type="NCBI Taxonomy" id="412755"/>
    <lineage>
        <taxon>unclassified sequences</taxon>
        <taxon>metagenomes</taxon>
        <taxon>ecological metagenomes</taxon>
    </lineage>
</organism>
<feature type="transmembrane region" description="Helical" evidence="1">
    <location>
        <begin position="134"/>
        <end position="158"/>
    </location>
</feature>
<evidence type="ECO:0000313" key="4">
    <source>
        <dbReference type="EMBL" id="GAI60998.1"/>
    </source>
</evidence>
<feature type="transmembrane region" description="Helical" evidence="1">
    <location>
        <begin position="47"/>
        <end position="68"/>
    </location>
</feature>
<feature type="domain" description="HD-GYP" evidence="3">
    <location>
        <begin position="168"/>
        <end position="357"/>
    </location>
</feature>
<dbReference type="SMART" id="SM00471">
    <property type="entry name" value="HDc"/>
    <property type="match status" value="1"/>
</dbReference>
<keyword evidence="1" id="KW-0472">Membrane</keyword>
<dbReference type="InterPro" id="IPR037522">
    <property type="entry name" value="HD_GYP_dom"/>
</dbReference>
<evidence type="ECO:0000256" key="1">
    <source>
        <dbReference type="SAM" id="Phobius"/>
    </source>
</evidence>
<keyword evidence="1" id="KW-0812">Transmembrane</keyword>
<dbReference type="InterPro" id="IPR006675">
    <property type="entry name" value="HDIG_dom"/>
</dbReference>
<evidence type="ECO:0000259" key="2">
    <source>
        <dbReference type="PROSITE" id="PS51831"/>
    </source>
</evidence>
<feature type="transmembrane region" description="Helical" evidence="1">
    <location>
        <begin position="12"/>
        <end position="35"/>
    </location>
</feature>
<dbReference type="EMBL" id="BARW01001550">
    <property type="protein sequence ID" value="GAI60998.1"/>
    <property type="molecule type" value="Genomic_DNA"/>
</dbReference>
<reference evidence="4" key="1">
    <citation type="journal article" date="2014" name="Front. Microbiol.">
        <title>High frequency of phylogenetically diverse reductive dehalogenase-homologous genes in deep subseafloor sedimentary metagenomes.</title>
        <authorList>
            <person name="Kawai M."/>
            <person name="Futagami T."/>
            <person name="Toyoda A."/>
            <person name="Takaki Y."/>
            <person name="Nishi S."/>
            <person name="Hori S."/>
            <person name="Arai W."/>
            <person name="Tsubouchi T."/>
            <person name="Morono Y."/>
            <person name="Uchiyama I."/>
            <person name="Ito T."/>
            <person name="Fujiyama A."/>
            <person name="Inagaki F."/>
            <person name="Takami H."/>
        </authorList>
    </citation>
    <scope>NUCLEOTIDE SEQUENCE</scope>
    <source>
        <strain evidence="4">Expedition CK06-06</strain>
    </source>
</reference>
<dbReference type="InterPro" id="IPR006674">
    <property type="entry name" value="HD_domain"/>
</dbReference>
<dbReference type="NCBIfam" id="TIGR00277">
    <property type="entry name" value="HDIG"/>
    <property type="match status" value="1"/>
</dbReference>
<dbReference type="CDD" id="cd00077">
    <property type="entry name" value="HDc"/>
    <property type="match status" value="1"/>
</dbReference>
<protein>
    <submittedName>
        <fullName evidence="4">Uncharacterized protein</fullName>
    </submittedName>
</protein>
<dbReference type="InterPro" id="IPR003607">
    <property type="entry name" value="HD/PDEase_dom"/>
</dbReference>
<comment type="caution">
    <text evidence="4">The sequence shown here is derived from an EMBL/GenBank/DDBJ whole genome shotgun (WGS) entry which is preliminary data.</text>
</comment>
<evidence type="ECO:0000259" key="3">
    <source>
        <dbReference type="PROSITE" id="PS51832"/>
    </source>
</evidence>
<dbReference type="InterPro" id="IPR048430">
    <property type="entry name" value="MASE9"/>
</dbReference>
<dbReference type="PROSITE" id="PS51832">
    <property type="entry name" value="HD_GYP"/>
    <property type="match status" value="1"/>
</dbReference>
<keyword evidence="1" id="KW-1133">Transmembrane helix</keyword>
<dbReference type="SUPFAM" id="SSF109604">
    <property type="entry name" value="HD-domain/PDEase-like"/>
    <property type="match status" value="1"/>
</dbReference>
<feature type="transmembrane region" description="Helical" evidence="1">
    <location>
        <begin position="80"/>
        <end position="105"/>
    </location>
</feature>
<dbReference type="PANTHER" id="PTHR43155:SF2">
    <property type="entry name" value="CYCLIC DI-GMP PHOSPHODIESTERASE PA4108"/>
    <property type="match status" value="1"/>
</dbReference>
<dbReference type="AlphaFoldDB" id="X1PYK8"/>
<dbReference type="Gene3D" id="1.10.3210.10">
    <property type="entry name" value="Hypothetical protein af1432"/>
    <property type="match status" value="1"/>
</dbReference>
<name>X1PYK8_9ZZZZ</name>
<sequence length="357" mass="39851">MAGSITIGFPIDFVIILVYGPVLAMLISAISAIISEVLEKKTSWYKIIFNASQYALSVGVAGLTYQYVGGAVGFQNFFKFALPAALCALTYCLVNSFLVTMVISLSQETRITTVWRVNIQEMIPSYLAEAPMGFLMAIVYVEVGIIGILLFFLPLLLARRSFELYTKMRKVYLDTIRALAAAIDAKDPYTKGHSERVAETSIALAQELNLSDKNIENIEYTALLHDIGKIGIADNILGKNSSLTNKEFDKIKEHTVMGAKIIEPVDFLKNSYKAIYHHHEKYNGKGYPDGIKSEDIPILARIISVADAYDAMGSDRPYRKKLNKDKILKELKDQSGKQFDPEVVKALISILDREREE</sequence>
<gene>
    <name evidence="4" type="ORF">S12H4_04867</name>
</gene>
<dbReference type="Pfam" id="PF20972">
    <property type="entry name" value="MASE9"/>
    <property type="match status" value="1"/>
</dbReference>
<accession>X1PYK8</accession>